<evidence type="ECO:0000256" key="3">
    <source>
        <dbReference type="ARBA" id="ARBA00022448"/>
    </source>
</evidence>
<dbReference type="GO" id="GO:0005886">
    <property type="term" value="C:plasma membrane"/>
    <property type="evidence" value="ECO:0007669"/>
    <property type="project" value="UniProtKB-SubCell"/>
</dbReference>
<evidence type="ECO:0000256" key="7">
    <source>
        <dbReference type="ARBA" id="ARBA00022723"/>
    </source>
</evidence>
<feature type="transmembrane region" description="Helical" evidence="12">
    <location>
        <begin position="193"/>
        <end position="212"/>
    </location>
</feature>
<keyword evidence="7" id="KW-0479">Metal-binding</keyword>
<evidence type="ECO:0000256" key="6">
    <source>
        <dbReference type="ARBA" id="ARBA00022692"/>
    </source>
</evidence>
<evidence type="ECO:0000256" key="5">
    <source>
        <dbReference type="ARBA" id="ARBA00022617"/>
    </source>
</evidence>
<dbReference type="PANTHER" id="PTHR30074:SF4">
    <property type="entry name" value="NI_FE-HYDROGENASE 2 B-TYPE CYTOCHROME SUBUNIT-RELATED"/>
    <property type="match status" value="1"/>
</dbReference>
<evidence type="ECO:0000256" key="1">
    <source>
        <dbReference type="ARBA" id="ARBA00004651"/>
    </source>
</evidence>
<keyword evidence="6 12" id="KW-0812">Transmembrane</keyword>
<feature type="transmembrane region" description="Helical" evidence="12">
    <location>
        <begin position="300"/>
        <end position="320"/>
    </location>
</feature>
<reference evidence="14 15" key="1">
    <citation type="submission" date="2017-06" db="EMBL/GenBank/DDBJ databases">
        <title>Novel microbial phyla capable of carbon fixation and sulfur reduction in deep-sea sediments.</title>
        <authorList>
            <person name="Huang J."/>
            <person name="Baker B."/>
            <person name="Wang Y."/>
        </authorList>
    </citation>
    <scope>NUCLEOTIDE SEQUENCE [LARGE SCALE GENOMIC DNA]</scope>
    <source>
        <strain evidence="14">B3_LCP</strain>
    </source>
</reference>
<feature type="transmembrane region" description="Helical" evidence="12">
    <location>
        <begin position="161"/>
        <end position="187"/>
    </location>
</feature>
<dbReference type="InterPro" id="IPR036280">
    <property type="entry name" value="Multihaem_cyt_sf"/>
</dbReference>
<dbReference type="GO" id="GO:0020037">
    <property type="term" value="F:heme binding"/>
    <property type="evidence" value="ECO:0007669"/>
    <property type="project" value="InterPro"/>
</dbReference>
<dbReference type="Proteomes" id="UP000319619">
    <property type="component" value="Unassembled WGS sequence"/>
</dbReference>
<evidence type="ECO:0000256" key="11">
    <source>
        <dbReference type="ARBA" id="ARBA00023136"/>
    </source>
</evidence>
<keyword evidence="3" id="KW-0813">Transport</keyword>
<dbReference type="InterPro" id="IPR005614">
    <property type="entry name" value="NrfD-like"/>
</dbReference>
<keyword evidence="9 12" id="KW-1133">Transmembrane helix</keyword>
<evidence type="ECO:0000313" key="15">
    <source>
        <dbReference type="Proteomes" id="UP000319619"/>
    </source>
</evidence>
<gene>
    <name evidence="14" type="ORF">CEE37_14955</name>
</gene>
<dbReference type="Pfam" id="PF03916">
    <property type="entry name" value="NrfD"/>
    <property type="match status" value="1"/>
</dbReference>
<dbReference type="Gene3D" id="3.90.10.10">
    <property type="entry name" value="Cytochrome C3"/>
    <property type="match status" value="2"/>
</dbReference>
<dbReference type="Pfam" id="PF02085">
    <property type="entry name" value="Cytochrom_CIII"/>
    <property type="match status" value="1"/>
</dbReference>
<keyword evidence="10" id="KW-0408">Iron</keyword>
<comment type="caution">
    <text evidence="14">The sequence shown here is derived from an EMBL/GenBank/DDBJ whole genome shotgun (WGS) entry which is preliminary data.</text>
</comment>
<evidence type="ECO:0000256" key="9">
    <source>
        <dbReference type="ARBA" id="ARBA00022989"/>
    </source>
</evidence>
<evidence type="ECO:0000313" key="14">
    <source>
        <dbReference type="EMBL" id="TKJ36576.1"/>
    </source>
</evidence>
<feature type="transmembrane region" description="Helical" evidence="12">
    <location>
        <begin position="233"/>
        <end position="253"/>
    </location>
</feature>
<sequence>MNRIYTFKTILWTILGFGAAVGTARFIYGLGVTTNLSDSVPWGLWIGFDVMGGVALAAGGFILTATVYIFRLEKFHGIVRPAVLTAFLGYIAVAVGLLFDLGLPWNIWHMIIFWNPHSPLFEVGWCVMLYLTVLLLEFFPIPAEEFSKLNKLRNFLLKLRLPLVIAGIALSTLHQSSLGSLFLIMPYNVHPLWYSPILPVLFFISAITLGLMMVSFESKFTSWLYRRETETDLLAKLCSAARWVFLIYIIVRFGDLAFRGQLGHLGGGEWQVVMFWVEIAITALIPVILLSIPKIRIAPVWQWIIPMMSIFGIVLNRINVGGLVHINRGNTLYLPSLTEITISASVVAGAALVFLYMVERYKIWEKRPADPNTDPTKIPEFDFASRTSLGTPEVALRTKYSLAFILAAAVGFALLSTENLSSAGTESSPAKEARGWETMWIDGDLDGEGTAFPHAKHIDNNGKEKSCVLCHHMNLPLDNSSQCSACHRDMYLLSDAFGHDRHASASGAGLKCFDCHKKDLTKNADTAKPCKDCHGDLVAEGSTITVENYRTIGYVESMHRLCIGCHSQKADSLEKPDLPRCANCHKEKRTIISPDAGVHPHQYGAEKDNVIFPIVSYNSEQPPDTTNTGSAVENSR</sequence>
<feature type="transmembrane region" description="Helical" evidence="12">
    <location>
        <begin position="273"/>
        <end position="293"/>
    </location>
</feature>
<dbReference type="GO" id="GO:0046872">
    <property type="term" value="F:metal ion binding"/>
    <property type="evidence" value="ECO:0007669"/>
    <property type="project" value="UniProtKB-KW"/>
</dbReference>
<dbReference type="InterPro" id="IPR020942">
    <property type="entry name" value="Cyt_c_III_dom"/>
</dbReference>
<keyword evidence="4" id="KW-1003">Cell membrane</keyword>
<accession>A0A532UNS7</accession>
<comment type="subcellular location">
    <subcellularLocation>
        <location evidence="1">Cell membrane</location>
        <topology evidence="1">Multi-pass membrane protein</topology>
    </subcellularLocation>
</comment>
<name>A0A532UNS7_UNCL8</name>
<keyword evidence="11 12" id="KW-0472">Membrane</keyword>
<organism evidence="14 15">
    <name type="scientific">candidate division LCP-89 bacterium B3_LCP</name>
    <dbReference type="NCBI Taxonomy" id="2012998"/>
    <lineage>
        <taxon>Bacteria</taxon>
        <taxon>Pseudomonadati</taxon>
        <taxon>Bacteria division LCP-89</taxon>
    </lineage>
</organism>
<dbReference type="EMBL" id="NJBN01000016">
    <property type="protein sequence ID" value="TKJ36576.1"/>
    <property type="molecule type" value="Genomic_DNA"/>
</dbReference>
<feature type="transmembrane region" description="Helical" evidence="12">
    <location>
        <begin position="340"/>
        <end position="358"/>
    </location>
</feature>
<feature type="transmembrane region" description="Helical" evidence="12">
    <location>
        <begin position="9"/>
        <end position="30"/>
    </location>
</feature>
<evidence type="ECO:0000256" key="4">
    <source>
        <dbReference type="ARBA" id="ARBA00022475"/>
    </source>
</evidence>
<comment type="similarity">
    <text evidence="2">Belongs to the NrfD family.</text>
</comment>
<dbReference type="PANTHER" id="PTHR30074">
    <property type="entry name" value="FORMATE DEHYDROGENASE, NITRATE-INDUCIBLE, CYTOCHROME B556 FDN SUBUNIT"/>
    <property type="match status" value="1"/>
</dbReference>
<feature type="transmembrane region" description="Helical" evidence="12">
    <location>
        <begin position="119"/>
        <end position="140"/>
    </location>
</feature>
<feature type="transmembrane region" description="Helical" evidence="12">
    <location>
        <begin position="400"/>
        <end position="417"/>
    </location>
</feature>
<keyword evidence="8" id="KW-0249">Electron transport</keyword>
<dbReference type="GO" id="GO:0009055">
    <property type="term" value="F:electron transfer activity"/>
    <property type="evidence" value="ECO:0007669"/>
    <property type="project" value="InterPro"/>
</dbReference>
<dbReference type="InterPro" id="IPR051817">
    <property type="entry name" value="FDH_cytochrome_b556_subunit"/>
</dbReference>
<dbReference type="CDD" id="cd08168">
    <property type="entry name" value="Cytochrom_C3"/>
    <property type="match status" value="2"/>
</dbReference>
<feature type="transmembrane region" description="Helical" evidence="12">
    <location>
        <begin position="42"/>
        <end position="70"/>
    </location>
</feature>
<protein>
    <submittedName>
        <fullName evidence="14">Ni/Fe-hydrogenase cytochrome b subunit</fullName>
    </submittedName>
</protein>
<feature type="transmembrane region" description="Helical" evidence="12">
    <location>
        <begin position="82"/>
        <end position="99"/>
    </location>
</feature>
<dbReference type="SUPFAM" id="SSF48695">
    <property type="entry name" value="Multiheme cytochromes"/>
    <property type="match status" value="1"/>
</dbReference>
<feature type="domain" description="Class III cytochrome C" evidence="13">
    <location>
        <begin position="496"/>
        <end position="585"/>
    </location>
</feature>
<evidence type="ECO:0000256" key="10">
    <source>
        <dbReference type="ARBA" id="ARBA00023004"/>
    </source>
</evidence>
<proteinExistence type="inferred from homology"/>
<dbReference type="GO" id="GO:0009061">
    <property type="term" value="P:anaerobic respiration"/>
    <property type="evidence" value="ECO:0007669"/>
    <property type="project" value="TreeGrafter"/>
</dbReference>
<evidence type="ECO:0000259" key="13">
    <source>
        <dbReference type="Pfam" id="PF02085"/>
    </source>
</evidence>
<evidence type="ECO:0000256" key="2">
    <source>
        <dbReference type="ARBA" id="ARBA00008929"/>
    </source>
</evidence>
<evidence type="ECO:0000256" key="12">
    <source>
        <dbReference type="SAM" id="Phobius"/>
    </source>
</evidence>
<dbReference type="AlphaFoldDB" id="A0A532UNS7"/>
<evidence type="ECO:0000256" key="8">
    <source>
        <dbReference type="ARBA" id="ARBA00022982"/>
    </source>
</evidence>
<keyword evidence="5" id="KW-0349">Heme</keyword>